<dbReference type="Proteomes" id="UP000029665">
    <property type="component" value="Unassembled WGS sequence"/>
</dbReference>
<dbReference type="HOGENOM" id="CLU_2074328_0_0_1"/>
<dbReference type="AlphaFoldDB" id="A0A060SJ07"/>
<organism evidence="1 2">
    <name type="scientific">Pycnoporus cinnabarinus</name>
    <name type="common">Cinnabar-red polypore</name>
    <name type="synonym">Trametes cinnabarina</name>
    <dbReference type="NCBI Taxonomy" id="5643"/>
    <lineage>
        <taxon>Eukaryota</taxon>
        <taxon>Fungi</taxon>
        <taxon>Dikarya</taxon>
        <taxon>Basidiomycota</taxon>
        <taxon>Agaricomycotina</taxon>
        <taxon>Agaricomycetes</taxon>
        <taxon>Polyporales</taxon>
        <taxon>Polyporaceae</taxon>
        <taxon>Trametes</taxon>
    </lineage>
</organism>
<dbReference type="STRING" id="5643.A0A060SJ07"/>
<gene>
    <name evidence="1" type="ORF">BN946_scf184977.g112</name>
</gene>
<dbReference type="EMBL" id="CCBP010000112">
    <property type="protein sequence ID" value="CDO72413.1"/>
    <property type="molecule type" value="Genomic_DNA"/>
</dbReference>
<evidence type="ECO:0000313" key="2">
    <source>
        <dbReference type="Proteomes" id="UP000029665"/>
    </source>
</evidence>
<sequence length="118" mass="13117">MQQHLSGFTSSTPWVFLLLGEGQSIDMDADPRVVLDLALPQIGGRGGGGEPFALERAIVYHEKVLAKVAVEFERYNMSEKLNLSPEHLRRRGDAVVNLVMDRLRRVAAGDDHFCSARL</sequence>
<protein>
    <submittedName>
        <fullName evidence="1">Uncharacterized protein</fullName>
    </submittedName>
</protein>
<comment type="caution">
    <text evidence="1">The sequence shown here is derived from an EMBL/GenBank/DDBJ whole genome shotgun (WGS) entry which is preliminary data.</text>
</comment>
<dbReference type="OrthoDB" id="432970at2759"/>
<accession>A0A060SJ07</accession>
<proteinExistence type="predicted"/>
<name>A0A060SJ07_PYCCI</name>
<reference evidence="1" key="1">
    <citation type="submission" date="2014-01" db="EMBL/GenBank/DDBJ databases">
        <title>The genome of the white-rot fungus Pycnoporus cinnabarinus: a basidiomycete model with a versatile arsenal for lignocellulosic biomass breakdown.</title>
        <authorList>
            <person name="Levasseur A."/>
            <person name="Lomascolo A."/>
            <person name="Ruiz-Duenas F.J."/>
            <person name="Uzan E."/>
            <person name="Piumi F."/>
            <person name="Kues U."/>
            <person name="Ram A.F.J."/>
            <person name="Murat C."/>
            <person name="Haon M."/>
            <person name="Benoit I."/>
            <person name="Arfi Y."/>
            <person name="Chevret D."/>
            <person name="Drula E."/>
            <person name="Kwon M.J."/>
            <person name="Gouret P."/>
            <person name="Lesage-Meessen L."/>
            <person name="Lombard V."/>
            <person name="Mariette J."/>
            <person name="Noirot C."/>
            <person name="Park J."/>
            <person name="Patyshakuliyeva A."/>
            <person name="Wieneger R.A.B."/>
            <person name="Wosten H.A.B."/>
            <person name="Martin F."/>
            <person name="Coutinho P.M."/>
            <person name="de Vries R."/>
            <person name="Martinez A.T."/>
            <person name="Klopp C."/>
            <person name="Pontarotti P."/>
            <person name="Henrissat B."/>
            <person name="Record E."/>
        </authorList>
    </citation>
    <scope>NUCLEOTIDE SEQUENCE [LARGE SCALE GENOMIC DNA]</scope>
    <source>
        <strain evidence="1">BRFM137</strain>
    </source>
</reference>
<evidence type="ECO:0000313" key="1">
    <source>
        <dbReference type="EMBL" id="CDO72413.1"/>
    </source>
</evidence>
<keyword evidence="2" id="KW-1185">Reference proteome</keyword>